<comment type="caution">
    <text evidence="2">The sequence shown here is derived from an EMBL/GenBank/DDBJ whole genome shotgun (WGS) entry which is preliminary data.</text>
</comment>
<proteinExistence type="predicted"/>
<dbReference type="GeneID" id="29987271"/>
<dbReference type="EMBL" id="JPDN02000004">
    <property type="protein sequence ID" value="PON29379.1"/>
    <property type="molecule type" value="Genomic_DNA"/>
</dbReference>
<sequence length="227" mass="25788">LFNQLPSAFKLNPKLKSSITPITRFITTTLAISTIWVPYHGRLTFWTPRPAIRKRSKREISQSKPKNGKSSKYTNDELKKLAADFPEIKTVMEDQSNHHQGLTDEYQSVTDDLESGGADKPTAIERVRAQGKRMKAESIANIDASTERVLALIEGLPDDQQQKAADFWVAIGDLFIGFWGEILTQVEQIFEFAIEWLSQVWEQVKANWNLVKAIWTQIWAWLGSLGA</sequence>
<accession>A0A2P4ZYJ7</accession>
<dbReference type="RefSeq" id="XP_024406415.1">
    <property type="nucleotide sequence ID" value="XM_024548804.1"/>
</dbReference>
<feature type="non-terminal residue" evidence="2">
    <location>
        <position position="1"/>
    </location>
</feature>
<evidence type="ECO:0000313" key="2">
    <source>
        <dbReference type="EMBL" id="PON29379.1"/>
    </source>
</evidence>
<keyword evidence="3" id="KW-1185">Reference proteome</keyword>
<organism evidence="2 3">
    <name type="scientific">Trichoderma gamsii</name>
    <dbReference type="NCBI Taxonomy" id="398673"/>
    <lineage>
        <taxon>Eukaryota</taxon>
        <taxon>Fungi</taxon>
        <taxon>Dikarya</taxon>
        <taxon>Ascomycota</taxon>
        <taxon>Pezizomycotina</taxon>
        <taxon>Sordariomycetes</taxon>
        <taxon>Hypocreomycetidae</taxon>
        <taxon>Hypocreales</taxon>
        <taxon>Hypocreaceae</taxon>
        <taxon>Trichoderma</taxon>
    </lineage>
</organism>
<name>A0A2P4ZYJ7_9HYPO</name>
<evidence type="ECO:0000256" key="1">
    <source>
        <dbReference type="SAM" id="MobiDB-lite"/>
    </source>
</evidence>
<gene>
    <name evidence="2" type="ORF">TGAM01_v201628</name>
</gene>
<feature type="region of interest" description="Disordered" evidence="1">
    <location>
        <begin position="54"/>
        <end position="75"/>
    </location>
</feature>
<protein>
    <submittedName>
        <fullName evidence="2">Uncharacterized protein</fullName>
    </submittedName>
</protein>
<evidence type="ECO:0000313" key="3">
    <source>
        <dbReference type="Proteomes" id="UP000054821"/>
    </source>
</evidence>
<feature type="compositionally biased region" description="Polar residues" evidence="1">
    <location>
        <begin position="62"/>
        <end position="73"/>
    </location>
</feature>
<dbReference type="Proteomes" id="UP000054821">
    <property type="component" value="Unassembled WGS sequence"/>
</dbReference>
<dbReference type="AlphaFoldDB" id="A0A2P4ZYJ7"/>
<reference evidence="2 3" key="1">
    <citation type="journal article" date="2016" name="Genome Announc.">
        <title>Draft Whole-Genome Sequence of Trichoderma gamsii T6085, a Promising Biocontrol Agent of Fusarium Head Blight on Wheat.</title>
        <authorList>
            <person name="Baroncelli R."/>
            <person name="Zapparata A."/>
            <person name="Piaggeschi G."/>
            <person name="Sarrocco S."/>
            <person name="Vannacci G."/>
        </authorList>
    </citation>
    <scope>NUCLEOTIDE SEQUENCE [LARGE SCALE GENOMIC DNA]</scope>
    <source>
        <strain evidence="2 3">T6085</strain>
    </source>
</reference>